<organism evidence="1 2">
    <name type="scientific">Entomospira nematocerorum</name>
    <dbReference type="NCBI Taxonomy" id="2719987"/>
    <lineage>
        <taxon>Bacteria</taxon>
        <taxon>Pseudomonadati</taxon>
        <taxon>Spirochaetota</taxon>
        <taxon>Spirochaetia</taxon>
        <taxon>Spirochaetales</taxon>
        <taxon>Spirochaetaceae</taxon>
        <taxon>Entomospira</taxon>
    </lineage>
</organism>
<dbReference type="RefSeq" id="WP_167703755.1">
    <property type="nucleotide sequence ID" value="NZ_CP118168.1"/>
</dbReference>
<sequence length="66" mass="7527">MTIPTASLHLDLTQNQAVAIFLSLKELEHVGPETGLLYKQLENFLYERIGLSELHQLEDLYTKGEL</sequence>
<evidence type="ECO:0000313" key="2">
    <source>
        <dbReference type="Proteomes" id="UP000752013"/>
    </source>
</evidence>
<keyword evidence="2" id="KW-1185">Reference proteome</keyword>
<dbReference type="Proteomes" id="UP000752013">
    <property type="component" value="Unassembled WGS sequence"/>
</dbReference>
<comment type="caution">
    <text evidence="1">The sequence shown here is derived from an EMBL/GenBank/DDBJ whole genome shotgun (WGS) entry which is preliminary data.</text>
</comment>
<dbReference type="AlphaFoldDB" id="A0A968KY93"/>
<accession>A0A968KY93</accession>
<dbReference type="EMBL" id="JAATLK010000001">
    <property type="protein sequence ID" value="NIZ47342.1"/>
    <property type="molecule type" value="Genomic_DNA"/>
</dbReference>
<reference evidence="1" key="1">
    <citation type="submission" date="2020-03" db="EMBL/GenBank/DDBJ databases">
        <title>Spirochaetal bacteria isolated from arthropods constitute a novel genus Entomospira genus novum within the order Spirochaetales.</title>
        <authorList>
            <person name="Grana-Miraglia L."/>
            <person name="Sikutova S."/>
            <person name="Fingerle V."/>
            <person name="Sing A."/>
            <person name="Castillo-Ramirez S."/>
            <person name="Margos G."/>
            <person name="Rudolf I."/>
        </authorList>
    </citation>
    <scope>NUCLEOTIDE SEQUENCE</scope>
    <source>
        <strain evidence="1">BR208</strain>
    </source>
</reference>
<protein>
    <submittedName>
        <fullName evidence="1">Uncharacterized protein</fullName>
    </submittedName>
</protein>
<gene>
    <name evidence="1" type="ORF">HCT46_05380</name>
</gene>
<proteinExistence type="predicted"/>
<evidence type="ECO:0000313" key="1">
    <source>
        <dbReference type="EMBL" id="NIZ47342.1"/>
    </source>
</evidence>
<name>A0A968KY93_9SPIO</name>